<protein>
    <submittedName>
        <fullName evidence="3">Prepilin peptidase</fullName>
    </submittedName>
</protein>
<keyword evidence="1" id="KW-0812">Transmembrane</keyword>
<sequence>MQLYLIILNLLIFGLGACLGSFVNMLVYRVRHNIPLGGRSFADATGKPLAAIDLIPIISFVIFHGRSRTNGEKLSILYPIIELLSASGLLIISWRFYDPTEPHIWLPFIVYTSYFTLFLAIAVYDYLYFSIPKNLTIVILFIAGLAAVINFFGSNNPIGSVDQMVITLLIASIGTFVLSRIPITKVGSLDVLIVASLALVFSSRLLEVFFISCVVGLCWGAIKMIKGGGLSTIVPLATILYFGSVAFLFIEILQLS</sequence>
<dbReference type="GO" id="GO:0005886">
    <property type="term" value="C:plasma membrane"/>
    <property type="evidence" value="ECO:0007669"/>
    <property type="project" value="TreeGrafter"/>
</dbReference>
<dbReference type="GO" id="GO:0004190">
    <property type="term" value="F:aspartic-type endopeptidase activity"/>
    <property type="evidence" value="ECO:0007669"/>
    <property type="project" value="TreeGrafter"/>
</dbReference>
<dbReference type="Proteomes" id="UP000781173">
    <property type="component" value="Unassembled WGS sequence"/>
</dbReference>
<feature type="transmembrane region" description="Helical" evidence="1">
    <location>
        <begin position="7"/>
        <end position="28"/>
    </location>
</feature>
<keyword evidence="1" id="KW-0472">Membrane</keyword>
<feature type="domain" description="Prepilin peptidase A24 N-terminal" evidence="2">
    <location>
        <begin position="15"/>
        <end position="96"/>
    </location>
</feature>
<feature type="transmembrane region" description="Helical" evidence="1">
    <location>
        <begin position="48"/>
        <end position="64"/>
    </location>
</feature>
<evidence type="ECO:0000313" key="4">
    <source>
        <dbReference type="Proteomes" id="UP000781173"/>
    </source>
</evidence>
<feature type="transmembrane region" description="Helical" evidence="1">
    <location>
        <begin position="191"/>
        <end position="222"/>
    </location>
</feature>
<feature type="transmembrane region" description="Helical" evidence="1">
    <location>
        <begin position="134"/>
        <end position="152"/>
    </location>
</feature>
<evidence type="ECO:0000256" key="1">
    <source>
        <dbReference type="SAM" id="Phobius"/>
    </source>
</evidence>
<dbReference type="AlphaFoldDB" id="A0A952DV30"/>
<feature type="transmembrane region" description="Helical" evidence="1">
    <location>
        <begin position="158"/>
        <end position="179"/>
    </location>
</feature>
<dbReference type="PANTHER" id="PTHR30487:SF0">
    <property type="entry name" value="PREPILIN LEADER PEPTIDASE_N-METHYLTRANSFERASE-RELATED"/>
    <property type="match status" value="1"/>
</dbReference>
<feature type="transmembrane region" description="Helical" evidence="1">
    <location>
        <begin position="103"/>
        <end position="127"/>
    </location>
</feature>
<evidence type="ECO:0000313" key="3">
    <source>
        <dbReference type="EMBL" id="MBW7953192.1"/>
    </source>
</evidence>
<name>A0A952DV30_9BACT</name>
<dbReference type="EMBL" id="JACFOF010000001">
    <property type="protein sequence ID" value="MBW7953192.1"/>
    <property type="molecule type" value="Genomic_DNA"/>
</dbReference>
<gene>
    <name evidence="3" type="ORF">H3C67_00175</name>
</gene>
<dbReference type="Pfam" id="PF06750">
    <property type="entry name" value="A24_N_bact"/>
    <property type="match status" value="1"/>
</dbReference>
<dbReference type="GO" id="GO:0006465">
    <property type="term" value="P:signal peptide processing"/>
    <property type="evidence" value="ECO:0007669"/>
    <property type="project" value="TreeGrafter"/>
</dbReference>
<accession>A0A952DV30</accession>
<reference evidence="3" key="1">
    <citation type="journal article" date="2022" name="ISME J.">
        <title>A general approach to explore prokaryotic protein glycosylation reveals the unique surface layer modulation of an anammox bacterium.</title>
        <authorList>
            <person name="Pabst M."/>
            <person name="Grouzdev D.S."/>
            <person name="Lawson C.E."/>
            <person name="Kleikamp H.B.C."/>
            <person name="de Ram C."/>
            <person name="Louwen R."/>
            <person name="Lin Y.M."/>
            <person name="Lucker S."/>
            <person name="van Loosdrecht M.C.M."/>
            <person name="Laureni M."/>
        </authorList>
    </citation>
    <scope>NUCLEOTIDE SEQUENCE</scope>
    <source>
        <strain evidence="3">BROCD043</strain>
    </source>
</reference>
<proteinExistence type="predicted"/>
<comment type="caution">
    <text evidence="3">The sequence shown here is derived from an EMBL/GenBank/DDBJ whole genome shotgun (WGS) entry which is preliminary data.</text>
</comment>
<feature type="transmembrane region" description="Helical" evidence="1">
    <location>
        <begin position="228"/>
        <end position="250"/>
    </location>
</feature>
<evidence type="ECO:0000259" key="2">
    <source>
        <dbReference type="Pfam" id="PF06750"/>
    </source>
</evidence>
<dbReference type="InterPro" id="IPR050882">
    <property type="entry name" value="Prepilin_peptidase/N-MTase"/>
</dbReference>
<dbReference type="InterPro" id="IPR010627">
    <property type="entry name" value="Prepilin_pept_A24_N"/>
</dbReference>
<feature type="transmembrane region" description="Helical" evidence="1">
    <location>
        <begin position="76"/>
        <end position="97"/>
    </location>
</feature>
<organism evidence="3 4">
    <name type="scientific">Candidatus Dojkabacteria bacterium</name>
    <dbReference type="NCBI Taxonomy" id="2099670"/>
    <lineage>
        <taxon>Bacteria</taxon>
        <taxon>Candidatus Dojkabacteria</taxon>
    </lineage>
</organism>
<dbReference type="PANTHER" id="PTHR30487">
    <property type="entry name" value="TYPE 4 PREPILIN-LIKE PROTEINS LEADER PEPTIDE-PROCESSING ENZYME"/>
    <property type="match status" value="1"/>
</dbReference>
<keyword evidence="1" id="KW-1133">Transmembrane helix</keyword>